<proteinExistence type="predicted"/>
<evidence type="ECO:0000313" key="3">
    <source>
        <dbReference type="Proteomes" id="UP001175261"/>
    </source>
</evidence>
<organism evidence="2 3">
    <name type="scientific">Sarocladium strictum</name>
    <name type="common">Black bundle disease fungus</name>
    <name type="synonym">Acremonium strictum</name>
    <dbReference type="NCBI Taxonomy" id="5046"/>
    <lineage>
        <taxon>Eukaryota</taxon>
        <taxon>Fungi</taxon>
        <taxon>Dikarya</taxon>
        <taxon>Ascomycota</taxon>
        <taxon>Pezizomycotina</taxon>
        <taxon>Sordariomycetes</taxon>
        <taxon>Hypocreomycetidae</taxon>
        <taxon>Hypocreales</taxon>
        <taxon>Sarocladiaceae</taxon>
        <taxon>Sarocladium</taxon>
    </lineage>
</organism>
<sequence>MSSQRTMEKERNQSPYGDSAAESTAASSAEEQQPQRKKKSRKSKKDKSGGGSGPLSQLPTDSLPGVGEVGSTASNALGGVTGALGGVTGGALSKGEGGGDEGGKSDTLRLRLDLNLEIEIQLKARIHGDLELALLN</sequence>
<gene>
    <name evidence="2" type="ORF">NLU13_4369</name>
</gene>
<evidence type="ECO:0000313" key="2">
    <source>
        <dbReference type="EMBL" id="KAK0388125.1"/>
    </source>
</evidence>
<dbReference type="PANTHER" id="PTHR35587">
    <property type="entry name" value="EXPRESSED PROTEIN"/>
    <property type="match status" value="1"/>
</dbReference>
<feature type="compositionally biased region" description="Low complexity" evidence="1">
    <location>
        <begin position="19"/>
        <end position="31"/>
    </location>
</feature>
<evidence type="ECO:0000256" key="1">
    <source>
        <dbReference type="SAM" id="MobiDB-lite"/>
    </source>
</evidence>
<feature type="compositionally biased region" description="Basic residues" evidence="1">
    <location>
        <begin position="35"/>
        <end position="45"/>
    </location>
</feature>
<dbReference type="Proteomes" id="UP001175261">
    <property type="component" value="Unassembled WGS sequence"/>
</dbReference>
<feature type="compositionally biased region" description="Basic and acidic residues" evidence="1">
    <location>
        <begin position="1"/>
        <end position="12"/>
    </location>
</feature>
<keyword evidence="3" id="KW-1185">Reference proteome</keyword>
<reference evidence="2" key="1">
    <citation type="submission" date="2022-10" db="EMBL/GenBank/DDBJ databases">
        <title>Determination and structural analysis of whole genome sequence of Sarocladium strictum F4-1.</title>
        <authorList>
            <person name="Hu L."/>
            <person name="Jiang Y."/>
        </authorList>
    </citation>
    <scope>NUCLEOTIDE SEQUENCE</scope>
    <source>
        <strain evidence="2">F4-1</strain>
    </source>
</reference>
<dbReference type="PANTHER" id="PTHR35587:SF4">
    <property type="match status" value="1"/>
</dbReference>
<dbReference type="EMBL" id="JAPDFR010000003">
    <property type="protein sequence ID" value="KAK0388125.1"/>
    <property type="molecule type" value="Genomic_DNA"/>
</dbReference>
<feature type="region of interest" description="Disordered" evidence="1">
    <location>
        <begin position="1"/>
        <end position="106"/>
    </location>
</feature>
<dbReference type="AlphaFoldDB" id="A0AA39GIS0"/>
<protein>
    <submittedName>
        <fullName evidence="2">Uncharacterized protein</fullName>
    </submittedName>
</protein>
<accession>A0AA39GIS0</accession>
<comment type="caution">
    <text evidence="2">The sequence shown here is derived from an EMBL/GenBank/DDBJ whole genome shotgun (WGS) entry which is preliminary data.</text>
</comment>
<feature type="compositionally biased region" description="Gly residues" evidence="1">
    <location>
        <begin position="79"/>
        <end position="89"/>
    </location>
</feature>
<name>A0AA39GIS0_SARSR</name>